<keyword evidence="2" id="KW-1185">Reference proteome</keyword>
<dbReference type="AlphaFoldDB" id="A6LBU9"/>
<protein>
    <submittedName>
        <fullName evidence="1">Uncharacterized protein</fullName>
    </submittedName>
</protein>
<evidence type="ECO:0000313" key="2">
    <source>
        <dbReference type="Proteomes" id="UP000000566"/>
    </source>
</evidence>
<evidence type="ECO:0000313" key="1">
    <source>
        <dbReference type="EMBL" id="ABR43163.1"/>
    </source>
</evidence>
<organism evidence="1 2">
    <name type="scientific">Parabacteroides distasonis (strain ATCC 8503 / DSM 20701 / CIP 104284 / JCM 5825 / NCTC 11152)</name>
    <dbReference type="NCBI Taxonomy" id="435591"/>
    <lineage>
        <taxon>Bacteria</taxon>
        <taxon>Pseudomonadati</taxon>
        <taxon>Bacteroidota</taxon>
        <taxon>Bacteroidia</taxon>
        <taxon>Bacteroidales</taxon>
        <taxon>Tannerellaceae</taxon>
        <taxon>Parabacteroides</taxon>
    </lineage>
</organism>
<proteinExistence type="predicted"/>
<sequence length="108" mass="12995">MIERYYKKPYSFYKKTEQTRLLAVTLFGTENKIALNPRCYTQIYKFLFATKVRILNLSPKLSAYRHDTLQFGITQKVCKLDKKNSLYIQSPSYIYELQRREYLFGRTV</sequence>
<reference evidence="1 2" key="1">
    <citation type="journal article" date="2007" name="PLoS Biol.">
        <title>Evolution of symbiotic bacteria in the distal human intestine.</title>
        <authorList>
            <person name="Xu J."/>
            <person name="Mahowald M.A."/>
            <person name="Ley R.E."/>
            <person name="Lozupone C.A."/>
            <person name="Hamady M."/>
            <person name="Martens E.C."/>
            <person name="Henrissat B."/>
            <person name="Coutinho P.M."/>
            <person name="Minx P."/>
            <person name="Latreille P."/>
            <person name="Cordum H."/>
            <person name="Van Brunt A."/>
            <person name="Kim K."/>
            <person name="Fulton R.S."/>
            <person name="Fulton L.A."/>
            <person name="Clifton S.W."/>
            <person name="Wilson R.K."/>
            <person name="Knight R.D."/>
            <person name="Gordon J.I."/>
        </authorList>
    </citation>
    <scope>NUCLEOTIDE SEQUENCE [LARGE SCALE GENOMIC DNA]</scope>
    <source>
        <strain evidence="2">ATCC 8503 / DSM 20701 / CIP 104284 / JCM 5825 / NCTC 11152</strain>
    </source>
</reference>
<dbReference type="PaxDb" id="435591-BDI_1405"/>
<accession>A6LBU9</accession>
<name>A6LBU9_PARD8</name>
<dbReference type="Proteomes" id="UP000000566">
    <property type="component" value="Chromosome"/>
</dbReference>
<dbReference type="EMBL" id="CP000140">
    <property type="protein sequence ID" value="ABR43163.1"/>
    <property type="molecule type" value="Genomic_DNA"/>
</dbReference>
<dbReference type="KEGG" id="pdi:BDI_1405"/>
<gene>
    <name evidence="1" type="ordered locus">BDI_1405</name>
</gene>
<dbReference type="HOGENOM" id="CLU_2194419_0_0_10"/>